<feature type="domain" description="PAC" evidence="3">
    <location>
        <begin position="20"/>
        <end position="71"/>
    </location>
</feature>
<evidence type="ECO:0000259" key="2">
    <source>
        <dbReference type="PROSITE" id="PS50112"/>
    </source>
</evidence>
<dbReference type="InterPro" id="IPR013767">
    <property type="entry name" value="PAS_fold"/>
</dbReference>
<protein>
    <recommendedName>
        <fullName evidence="5">PAS domain S-box protein</fullName>
    </recommendedName>
</protein>
<comment type="caution">
    <text evidence="4">The sequence shown here is derived from an EMBL/GenBank/DDBJ whole genome shotgun (WGS) entry which is preliminary data.</text>
</comment>
<dbReference type="AlphaFoldDB" id="X1TB41"/>
<dbReference type="GO" id="GO:0006355">
    <property type="term" value="P:regulation of DNA-templated transcription"/>
    <property type="evidence" value="ECO:0007669"/>
    <property type="project" value="InterPro"/>
</dbReference>
<dbReference type="SMART" id="SM00086">
    <property type="entry name" value="PAC"/>
    <property type="match status" value="2"/>
</dbReference>
<dbReference type="Pfam" id="PF00989">
    <property type="entry name" value="PAS"/>
    <property type="match status" value="1"/>
</dbReference>
<dbReference type="EMBL" id="BARW01010518">
    <property type="protein sequence ID" value="GAI77244.1"/>
    <property type="molecule type" value="Genomic_DNA"/>
</dbReference>
<evidence type="ECO:0008006" key="5">
    <source>
        <dbReference type="Google" id="ProtNLM"/>
    </source>
</evidence>
<feature type="region of interest" description="Disordered" evidence="1">
    <location>
        <begin position="188"/>
        <end position="227"/>
    </location>
</feature>
<name>X1TB41_9ZZZZ</name>
<dbReference type="InterPro" id="IPR052155">
    <property type="entry name" value="Biofilm_reg_signaling"/>
</dbReference>
<evidence type="ECO:0000259" key="3">
    <source>
        <dbReference type="PROSITE" id="PS50113"/>
    </source>
</evidence>
<evidence type="ECO:0000313" key="4">
    <source>
        <dbReference type="EMBL" id="GAI77244.1"/>
    </source>
</evidence>
<dbReference type="InterPro" id="IPR035965">
    <property type="entry name" value="PAS-like_dom_sf"/>
</dbReference>
<gene>
    <name evidence="4" type="ORF">S12H4_20673</name>
</gene>
<dbReference type="InterPro" id="IPR001610">
    <property type="entry name" value="PAC"/>
</dbReference>
<dbReference type="CDD" id="cd00130">
    <property type="entry name" value="PAS"/>
    <property type="match status" value="1"/>
</dbReference>
<dbReference type="SMART" id="SM00091">
    <property type="entry name" value="PAS"/>
    <property type="match status" value="1"/>
</dbReference>
<evidence type="ECO:0000256" key="1">
    <source>
        <dbReference type="SAM" id="MobiDB-lite"/>
    </source>
</evidence>
<dbReference type="PANTHER" id="PTHR44757:SF2">
    <property type="entry name" value="BIOFILM ARCHITECTURE MAINTENANCE PROTEIN MBAA"/>
    <property type="match status" value="1"/>
</dbReference>
<dbReference type="SUPFAM" id="SSF55785">
    <property type="entry name" value="PYP-like sensor domain (PAS domain)"/>
    <property type="match status" value="2"/>
</dbReference>
<dbReference type="NCBIfam" id="TIGR00229">
    <property type="entry name" value="sensory_box"/>
    <property type="match status" value="1"/>
</dbReference>
<dbReference type="InterPro" id="IPR000700">
    <property type="entry name" value="PAS-assoc_C"/>
</dbReference>
<dbReference type="PROSITE" id="PS50112">
    <property type="entry name" value="PAS"/>
    <property type="match status" value="1"/>
</dbReference>
<dbReference type="Gene3D" id="3.30.450.20">
    <property type="entry name" value="PAS domain"/>
    <property type="match status" value="2"/>
</dbReference>
<accession>X1TB41</accession>
<proteinExistence type="predicted"/>
<sequence length="227" mass="25936">MLFFVGSHCLVVEIPELWYNPHTIKPELPDSPVLVRGLGLPILDTDGNVEYIVAMHEDITERKQTEEALRKSEERYRHIVETANEGIWVLDADHMTVFTNSKMAEMLGYTMGEMIGKPLFAFTDDEWHAISETTLRKPHCKRVAERHDFKFRHKDGTELWAIVSTKPLLDKEERYVGCLGMVTDITERKKAEEETRSRTRKNQRTTSTGHQRAQAGGGGAEKGESHS</sequence>
<feature type="domain" description="PAS" evidence="2">
    <location>
        <begin position="72"/>
        <end position="120"/>
    </location>
</feature>
<feature type="compositionally biased region" description="Basic and acidic residues" evidence="1">
    <location>
        <begin position="188"/>
        <end position="197"/>
    </location>
</feature>
<dbReference type="PANTHER" id="PTHR44757">
    <property type="entry name" value="DIGUANYLATE CYCLASE DGCP"/>
    <property type="match status" value="1"/>
</dbReference>
<feature type="domain" description="PAC" evidence="3">
    <location>
        <begin position="145"/>
        <end position="197"/>
    </location>
</feature>
<reference evidence="4" key="1">
    <citation type="journal article" date="2014" name="Front. Microbiol.">
        <title>High frequency of phylogenetically diverse reductive dehalogenase-homologous genes in deep subseafloor sedimentary metagenomes.</title>
        <authorList>
            <person name="Kawai M."/>
            <person name="Futagami T."/>
            <person name="Toyoda A."/>
            <person name="Takaki Y."/>
            <person name="Nishi S."/>
            <person name="Hori S."/>
            <person name="Arai W."/>
            <person name="Tsubouchi T."/>
            <person name="Morono Y."/>
            <person name="Uchiyama I."/>
            <person name="Ito T."/>
            <person name="Fujiyama A."/>
            <person name="Inagaki F."/>
            <person name="Takami H."/>
        </authorList>
    </citation>
    <scope>NUCLEOTIDE SEQUENCE</scope>
    <source>
        <strain evidence="4">Expedition CK06-06</strain>
    </source>
</reference>
<organism evidence="4">
    <name type="scientific">marine sediment metagenome</name>
    <dbReference type="NCBI Taxonomy" id="412755"/>
    <lineage>
        <taxon>unclassified sequences</taxon>
        <taxon>metagenomes</taxon>
        <taxon>ecological metagenomes</taxon>
    </lineage>
</organism>
<dbReference type="PROSITE" id="PS50113">
    <property type="entry name" value="PAC"/>
    <property type="match status" value="2"/>
</dbReference>
<dbReference type="InterPro" id="IPR000014">
    <property type="entry name" value="PAS"/>
</dbReference>